<evidence type="ECO:0000313" key="2">
    <source>
        <dbReference type="EMBL" id="PSJ51391.1"/>
    </source>
</evidence>
<accession>A0A2P7RMF3</accession>
<gene>
    <name evidence="2" type="ORF">C7I85_29625</name>
</gene>
<sequence length="66" mass="7684">MTPGSRTTTQPQSQSGIIQQDQQTIQQEEQENQNYQLQQQQLRNRDRQNIEPKASETPNVETPFGR</sequence>
<feature type="compositionally biased region" description="Low complexity" evidence="1">
    <location>
        <begin position="8"/>
        <end position="42"/>
    </location>
</feature>
<name>A0A2P7RMF3_9HYPH</name>
<dbReference type="AlphaFoldDB" id="A0A2P7RMF3"/>
<evidence type="ECO:0000256" key="1">
    <source>
        <dbReference type="SAM" id="MobiDB-lite"/>
    </source>
</evidence>
<evidence type="ECO:0000313" key="3">
    <source>
        <dbReference type="Proteomes" id="UP000240653"/>
    </source>
</evidence>
<keyword evidence="3" id="KW-1185">Reference proteome</keyword>
<protein>
    <submittedName>
        <fullName evidence="2">Uncharacterized protein</fullName>
    </submittedName>
</protein>
<dbReference type="EMBL" id="PXYL01000039">
    <property type="protein sequence ID" value="PSJ51391.1"/>
    <property type="molecule type" value="Genomic_DNA"/>
</dbReference>
<comment type="caution">
    <text evidence="2">The sequence shown here is derived from an EMBL/GenBank/DDBJ whole genome shotgun (WGS) entry which is preliminary data.</text>
</comment>
<feature type="compositionally biased region" description="Basic and acidic residues" evidence="1">
    <location>
        <begin position="43"/>
        <end position="54"/>
    </location>
</feature>
<proteinExistence type="predicted"/>
<dbReference type="Proteomes" id="UP000240653">
    <property type="component" value="Unassembled WGS sequence"/>
</dbReference>
<organism evidence="2 3">
    <name type="scientific">Pseudaminobacter soli</name>
    <name type="common">ex Li et al. 2025</name>
    <dbReference type="NCBI Taxonomy" id="1295366"/>
    <lineage>
        <taxon>Bacteria</taxon>
        <taxon>Pseudomonadati</taxon>
        <taxon>Pseudomonadota</taxon>
        <taxon>Alphaproteobacteria</taxon>
        <taxon>Hyphomicrobiales</taxon>
        <taxon>Phyllobacteriaceae</taxon>
        <taxon>Pseudaminobacter</taxon>
    </lineage>
</organism>
<reference evidence="2 3" key="1">
    <citation type="submission" date="2018-03" db="EMBL/GenBank/DDBJ databases">
        <title>The draft genome of Mesorhizobium soli JCM 19897.</title>
        <authorList>
            <person name="Li L."/>
            <person name="Liu L."/>
            <person name="Liang L."/>
            <person name="Wang T."/>
            <person name="Zhang X."/>
        </authorList>
    </citation>
    <scope>NUCLEOTIDE SEQUENCE [LARGE SCALE GENOMIC DNA]</scope>
    <source>
        <strain evidence="2 3">JCM 19897</strain>
    </source>
</reference>
<feature type="region of interest" description="Disordered" evidence="1">
    <location>
        <begin position="1"/>
        <end position="66"/>
    </location>
</feature>